<feature type="domain" description="DNA helicase Pif1-like DEAD-box helicase" evidence="3">
    <location>
        <begin position="251"/>
        <end position="317"/>
    </location>
</feature>
<keyword evidence="1" id="KW-0547">Nucleotide-binding</keyword>
<dbReference type="InterPro" id="IPR027417">
    <property type="entry name" value="P-loop_NTPase"/>
</dbReference>
<evidence type="ECO:0000259" key="3">
    <source>
        <dbReference type="Pfam" id="PF05970"/>
    </source>
</evidence>
<comment type="similarity">
    <text evidence="1">Belongs to the helicase family.</text>
</comment>
<dbReference type="PANTHER" id="PTHR47642">
    <property type="entry name" value="ATP-DEPENDENT DNA HELICASE"/>
    <property type="match status" value="1"/>
</dbReference>
<dbReference type="EMBL" id="KV921937">
    <property type="protein sequence ID" value="ORE05778.1"/>
    <property type="molecule type" value="Genomic_DNA"/>
</dbReference>
<dbReference type="Proteomes" id="UP000242414">
    <property type="component" value="Unassembled WGS sequence"/>
</dbReference>
<protein>
    <recommendedName>
        <fullName evidence="1">ATP-dependent DNA helicase</fullName>
        <ecNumber evidence="1">5.6.2.3</ecNumber>
    </recommendedName>
</protein>
<keyword evidence="1" id="KW-0067">ATP-binding</keyword>
<sequence>MKKSTDRKKNNNGNTLFNYFKKTSEPKKSEPLSSVIARQSTTVQRIESTKSCIITSSFTTTKSNTLQHQTIDLTTSTDSDKQWVDLTTDDSPTSSQGSFHSTEYSEGMKNTSKYNRKAWAPIDSRRGPLRSSQESTSTPSVVMPLDKVIPVRRQTASVRYDWVGPNDVKPYSSNYAPYSSTNTSDLKRPNISLYTAPKDDGENDPPYFNKRRILPNKISENNWSRTKGSRVTSKSPALSQSIASVEYRPTLSSEQQRVLEMVLHDKKSLFFTGSAGTGKSVLLRAIIDEMSIRYGAGLAVTASTGIAACNINGCTLHR</sequence>
<dbReference type="Pfam" id="PF05970">
    <property type="entry name" value="PIF1"/>
    <property type="match status" value="1"/>
</dbReference>
<accession>A0A1X0R1G4</accession>
<name>A0A1X0R1G4_RHIZD</name>
<evidence type="ECO:0000313" key="4">
    <source>
        <dbReference type="EMBL" id="ORE05778.1"/>
    </source>
</evidence>
<evidence type="ECO:0000256" key="1">
    <source>
        <dbReference type="RuleBase" id="RU363044"/>
    </source>
</evidence>
<dbReference type="GO" id="GO:0016887">
    <property type="term" value="F:ATP hydrolysis activity"/>
    <property type="evidence" value="ECO:0007669"/>
    <property type="project" value="RHEA"/>
</dbReference>
<feature type="region of interest" description="Disordered" evidence="2">
    <location>
        <begin position="1"/>
        <end position="34"/>
    </location>
</feature>
<dbReference type="EC" id="5.6.2.3" evidence="1"/>
<keyword evidence="1" id="KW-0234">DNA repair</keyword>
<feature type="compositionally biased region" description="Polar residues" evidence="2">
    <location>
        <begin position="89"/>
        <end position="113"/>
    </location>
</feature>
<dbReference type="GO" id="GO:0005524">
    <property type="term" value="F:ATP binding"/>
    <property type="evidence" value="ECO:0007669"/>
    <property type="project" value="UniProtKB-KW"/>
</dbReference>
<dbReference type="PANTHER" id="PTHR47642:SF5">
    <property type="entry name" value="ATP-DEPENDENT DNA HELICASE"/>
    <property type="match status" value="1"/>
</dbReference>
<dbReference type="GO" id="GO:0006310">
    <property type="term" value="P:DNA recombination"/>
    <property type="evidence" value="ECO:0007669"/>
    <property type="project" value="UniProtKB-KW"/>
</dbReference>
<proteinExistence type="inferred from homology"/>
<keyword evidence="1" id="KW-0347">Helicase</keyword>
<keyword evidence="1" id="KW-0227">DNA damage</keyword>
<organism evidence="4">
    <name type="scientific">Rhizopus microsporus var. microsporus</name>
    <dbReference type="NCBI Taxonomy" id="86635"/>
    <lineage>
        <taxon>Eukaryota</taxon>
        <taxon>Fungi</taxon>
        <taxon>Fungi incertae sedis</taxon>
        <taxon>Mucoromycota</taxon>
        <taxon>Mucoromycotina</taxon>
        <taxon>Mucoromycetes</taxon>
        <taxon>Mucorales</taxon>
        <taxon>Mucorineae</taxon>
        <taxon>Rhizopodaceae</taxon>
        <taxon>Rhizopus</taxon>
    </lineage>
</organism>
<dbReference type="AlphaFoldDB" id="A0A1X0R1G4"/>
<feature type="compositionally biased region" description="Polar residues" evidence="2">
    <location>
        <begin position="130"/>
        <end position="140"/>
    </location>
</feature>
<dbReference type="InterPro" id="IPR051055">
    <property type="entry name" value="PIF1_helicase"/>
</dbReference>
<dbReference type="GO" id="GO:0006281">
    <property type="term" value="P:DNA repair"/>
    <property type="evidence" value="ECO:0007669"/>
    <property type="project" value="UniProtKB-KW"/>
</dbReference>
<keyword evidence="1" id="KW-0233">DNA recombination</keyword>
<dbReference type="VEuPathDB" id="FungiDB:BCV72DRAFT_133847"/>
<gene>
    <name evidence="4" type="ORF">BCV72DRAFT_133847</name>
</gene>
<dbReference type="InterPro" id="IPR010285">
    <property type="entry name" value="DNA_helicase_pif1-like_DEAD"/>
</dbReference>
<comment type="cofactor">
    <cofactor evidence="1">
        <name>Mg(2+)</name>
        <dbReference type="ChEBI" id="CHEBI:18420"/>
    </cofactor>
</comment>
<keyword evidence="1" id="KW-0378">Hydrolase</keyword>
<comment type="catalytic activity">
    <reaction evidence="1">
        <text>ATP + H2O = ADP + phosphate + H(+)</text>
        <dbReference type="Rhea" id="RHEA:13065"/>
        <dbReference type="ChEBI" id="CHEBI:15377"/>
        <dbReference type="ChEBI" id="CHEBI:15378"/>
        <dbReference type="ChEBI" id="CHEBI:30616"/>
        <dbReference type="ChEBI" id="CHEBI:43474"/>
        <dbReference type="ChEBI" id="CHEBI:456216"/>
        <dbReference type="EC" id="5.6.2.3"/>
    </reaction>
</comment>
<feature type="region of interest" description="Disordered" evidence="2">
    <location>
        <begin position="86"/>
        <end position="140"/>
    </location>
</feature>
<dbReference type="OrthoDB" id="2289684at2759"/>
<dbReference type="Gene3D" id="3.40.50.300">
    <property type="entry name" value="P-loop containing nucleotide triphosphate hydrolases"/>
    <property type="match status" value="1"/>
</dbReference>
<reference evidence="4" key="1">
    <citation type="journal article" date="2016" name="Proc. Natl. Acad. Sci. U.S.A.">
        <title>Lipid metabolic changes in an early divergent fungus govern the establishment of a mutualistic symbiosis with endobacteria.</title>
        <authorList>
            <person name="Lastovetsky O.A."/>
            <person name="Gaspar M.L."/>
            <person name="Mondo S.J."/>
            <person name="LaButti K.M."/>
            <person name="Sandor L."/>
            <person name="Grigoriev I.V."/>
            <person name="Henry S.A."/>
            <person name="Pawlowska T.E."/>
        </authorList>
    </citation>
    <scope>NUCLEOTIDE SEQUENCE [LARGE SCALE GENOMIC DNA]</scope>
    <source>
        <strain evidence="4">ATCC 52814</strain>
    </source>
</reference>
<dbReference type="GO" id="GO:0043139">
    <property type="term" value="F:5'-3' DNA helicase activity"/>
    <property type="evidence" value="ECO:0007669"/>
    <property type="project" value="UniProtKB-EC"/>
</dbReference>
<dbReference type="SUPFAM" id="SSF52540">
    <property type="entry name" value="P-loop containing nucleoside triphosphate hydrolases"/>
    <property type="match status" value="1"/>
</dbReference>
<evidence type="ECO:0000256" key="2">
    <source>
        <dbReference type="SAM" id="MobiDB-lite"/>
    </source>
</evidence>
<dbReference type="GO" id="GO:0000723">
    <property type="term" value="P:telomere maintenance"/>
    <property type="evidence" value="ECO:0007669"/>
    <property type="project" value="InterPro"/>
</dbReference>